<dbReference type="EMBL" id="JBBKTW010000009">
    <property type="protein sequence ID" value="MEN2990913.1"/>
    <property type="molecule type" value="Genomic_DNA"/>
</dbReference>
<dbReference type="Pfam" id="PF08843">
    <property type="entry name" value="AbiEii"/>
    <property type="match status" value="1"/>
</dbReference>
<dbReference type="GO" id="GO:0016740">
    <property type="term" value="F:transferase activity"/>
    <property type="evidence" value="ECO:0007669"/>
    <property type="project" value="UniProtKB-KW"/>
</dbReference>
<comment type="caution">
    <text evidence="1">The sequence shown here is derived from an EMBL/GenBank/DDBJ whole genome shotgun (WGS) entry which is preliminary data.</text>
</comment>
<evidence type="ECO:0000313" key="1">
    <source>
        <dbReference type="EMBL" id="MEN2990913.1"/>
    </source>
</evidence>
<evidence type="ECO:0000313" key="2">
    <source>
        <dbReference type="Proteomes" id="UP001413721"/>
    </source>
</evidence>
<dbReference type="RefSeq" id="WP_173189703.1">
    <property type="nucleotide sequence ID" value="NZ_JBBKTW010000009.1"/>
</dbReference>
<keyword evidence="1" id="KW-0808">Transferase</keyword>
<accession>A0ABU9YQ15</accession>
<gene>
    <name evidence="1" type="ORF">WG926_21550</name>
</gene>
<organism evidence="1 2">
    <name type="scientific">Tistrella arctica</name>
    <dbReference type="NCBI Taxonomy" id="3133430"/>
    <lineage>
        <taxon>Bacteria</taxon>
        <taxon>Pseudomonadati</taxon>
        <taxon>Pseudomonadota</taxon>
        <taxon>Alphaproteobacteria</taxon>
        <taxon>Geminicoccales</taxon>
        <taxon>Geminicoccaceae</taxon>
        <taxon>Tistrella</taxon>
    </lineage>
</organism>
<protein>
    <submittedName>
        <fullName evidence="1">Nucleotidyl transferase AbiEii/AbiGii toxin family protein</fullName>
    </submittedName>
</protein>
<sequence>MAREVHNIGASVRARLLDRARAQKTDFQILLTRYALERLLYRLSVSDQRERFVLKGAMLFAVWRDDPFRPTRDLDLLGHGDPEPAAIAESVRSICSMAVPDDGVVFDVAGIEAAPIRDEAEYAGVRVKTSATIAGARVPIQIDVGFGDAITPGALEIEYPALLDAPAPALRAYPPETVVAEKTEALVSLGVANSRMKDFYDLWVIAQTFTFEGGVLAKAIQRTFERRRASWPEQLPAGLSDAFAHEKDTQWRAFLARDRLGAAPASLVEVNGDLRAFLQPVLAREELTTWPSGGPWTHKEAVS</sequence>
<dbReference type="Proteomes" id="UP001413721">
    <property type="component" value="Unassembled WGS sequence"/>
</dbReference>
<proteinExistence type="predicted"/>
<reference evidence="1 2" key="1">
    <citation type="submission" date="2024-03" db="EMBL/GenBank/DDBJ databases">
        <title>High-quality draft genome sequencing of Tistrella sp. BH-R2-4.</title>
        <authorList>
            <person name="Dong C."/>
        </authorList>
    </citation>
    <scope>NUCLEOTIDE SEQUENCE [LARGE SCALE GENOMIC DNA]</scope>
    <source>
        <strain evidence="1 2">BH-R2-4</strain>
    </source>
</reference>
<name>A0ABU9YQ15_9PROT</name>
<dbReference type="InterPro" id="IPR014942">
    <property type="entry name" value="AbiEii"/>
</dbReference>
<keyword evidence="2" id="KW-1185">Reference proteome</keyword>